<organism evidence="1 2">
    <name type="scientific">Scortum barcoo</name>
    <name type="common">barcoo grunter</name>
    <dbReference type="NCBI Taxonomy" id="214431"/>
    <lineage>
        <taxon>Eukaryota</taxon>
        <taxon>Metazoa</taxon>
        <taxon>Chordata</taxon>
        <taxon>Craniata</taxon>
        <taxon>Vertebrata</taxon>
        <taxon>Euteleostomi</taxon>
        <taxon>Actinopterygii</taxon>
        <taxon>Neopterygii</taxon>
        <taxon>Teleostei</taxon>
        <taxon>Neoteleostei</taxon>
        <taxon>Acanthomorphata</taxon>
        <taxon>Eupercaria</taxon>
        <taxon>Centrarchiformes</taxon>
        <taxon>Terapontoidei</taxon>
        <taxon>Terapontidae</taxon>
        <taxon>Scortum</taxon>
    </lineage>
</organism>
<gene>
    <name evidence="1" type="ORF">L3Q82_006186</name>
</gene>
<accession>A0ACB8X3M8</accession>
<keyword evidence="2" id="KW-1185">Reference proteome</keyword>
<sequence>MQVSFACTDHGLKAPRNGEHSKQNATSPSTASQARARFRTVALIARSLGSFTHRYHHNLKESTAKLTGMKYRNLGKSGLRVSCLGLGTWVTFGGQISDEVAEQLMTIAYESGVNLFDTAEVYSGGKAEIILGNIIKKKCWRRSSLVITTKLYWGGKAETERGLNRKHIIEGLKGSLQRMQLEYVDVVFANRPDSNTPMEEIVRAMTHVINQGMSMYWGTSRWSAMEIMEAYSVARQFNLIPPVCEQAEYHFFQRDKVETQLPELYHKIGVGVVSWSPLACGIITGKYENGVPESSRASMKPYQWLRDKIMSEDGRKQQAKLKELAHIAEKLGCTLPQLAIAWCLRNEGVSSVLLGSSNPSQLTENLGAIQDDFDLNKSYPCAQRPQYKKSLLALQRRYYPGSLTGDRLDVCTSVAARDHQISSLHPGSRVCALSLPHPSTVSETEENLWSQLISGGFGLPGSPSALNPNKVILTVDHNTREILSANEQACRLFECTASELIGKKLSCIVRKTSQVLEEALEEDFPLVDGTIAAVSGKVVDVVTLSGEVPVSVCTHRQSQNEDHWIVMMENVERISAFLSFSQDGSILTCDLAFAQLHGYHHPDKLKGVSVKELIPSLQIPLHSNALPKMLRVQKVCGKSKRGASVPLCIKLQGAVVCARPQHQNNGTGCTCPKDSLEGPGAQDEQPCSPLTNSVCKSGGSKPEPCDQLHGKDPSSEVKADSTVLSPSPALEYSGTVWVFAPVSGLLLLRPDGSIDSIHNHLALSLFGYNKDELLRKSVTYLMPGFYGWMSDSDRQASPFCDSQAEASKNTASSKISGKFDPSSLVAGDMAMVQHAVQGRTSTGRGRIFTGSSNRLEKQSSALSTLSPPAVTSTRVVMTDDTTELMENAARVAPCNIQLDSADTTQALLKTFAWVEPPEEDTFCMVPTEQQPGSELHKNNQPAINIIPDTPIQNGDAANRVGATSVDVNKDHHSCASVLQDSSFEVISLESRSSSGFCEKFAGHGGSDPGQIEDSCSAHIVDTASCFLDVNSNGDLVTRALVDLDLSGSTEQLNGGGLNDDDQHSMSSCDMAEVLHTPSPCVVVSDQVAEPVEGGNAGDVARNGSSEEKIEKYQSEQDQWAALSSIHKDKSQGFCMQMNNGSQSMTDIPATSTPKKQKVNGHTLSSDNTRIKEGRYEGSAYHRDGTRVDVQCDVCRTDLPDGSSMFCVWMSRAGQQGALFLTDRSPHNQSGASLGERIGEVSHGEALRSTMDLEQSRVVVKFISKARIVSDCWVDDPMLGRVSQEIAILTRVQHHNIVKVLEVFENGSYFQMVMEKHGDGLDLFEFIDLQPRLDEALASYIFRQLVAAVFHLRTKNILHRDIKDENIIIDKCFHIRLIDFGSAAMMAPGKLFYNFCGTLEYCSPEVLQGNPYEGPELEMWSLGVLLYTLLFSENPFCGVEEILDAKLKPPFPLSPDLHGLLCGLLHPDPTQRTTLDQLLLQSWISQPISLAEYSWAEVVPATQSDCSPQYKESSPKMYIRQGLFPDQDDESLPDDEEEEDDEDDRLSMVLRWAVRNATPSVFSPLQFGRCPLQPLCSSCRLLCSSIDQRTLQQRHNSNELSPQSTRRPVTELSPRSLLDMGFTDIQAEQIQDVVSKVRGGSATKHALTALTALFVLGLNPSSVLKVLEKCPELCTVNESQFQQRLVNLRKLGLIEGSLQRVVAHYPQILTVPVKSIKHVVMFLREKCLFTVQQVTDILRDSPTIMRENMGQLEYKFQYVYFRMGVKQAEMVKARLFRFSLDDVRQRHCFLERRGLYQTPDKKGQTLIVNPKLDSILHVDEDTFLQHVANASVEEFDVFKRLMARECKESEHHQQQGSIDTDGDDEEEEDDEDRESGGKKEMSGSILISNITQEWVESLRRWHLELFFIPTTVVTLATLLANPVLLACIFLSRNLRQETRYLLVANTLTADMLFLILNLATIICNAARALIPWLVCELVTAVTVTTYCCAILSVTLMVVDTYAAVRWPLRYRDILPPARTHRILAGVWVLAAMYPFTMVVMMEVERGNPNEKVAVCLVLISLGFIQIKNMVGIHIYFFVAALICAVLILYCYIRLYMVTRTQGIWQSRFSRARVTLLAHGILLLLYFAPGFVFTLELLLFQRKDISQDVRVWVSTVNMCVFMLLPRAFAPYLYGLRYNKSTAEGHSRLRHCSFLQPIQVFEVDSKTLASQDVLDFCSGSSHSEGILQVFNEFRDCRLFTDVVICVQGREFPCHRAVLSACSSYFRAMFCNDHRESREMLVEINGILAEAMDSFLTYVYTGRAKITTENVQFLFETSSLFQITTLRDACAKFLEDQLDPCNCLGIQRFADAHALKQLASRCRSYALANFAEVAQHEEFLDLRREELEEYTGSDELSIGKEEVVFEAVMRWVYHNVEHRKPMLKALLHHVRLPLLHPNYFVQTVEGDQLIQNAPECYQLLHEARRYHVLGNEMMSPRTRPRRSTGFSEVIVVVGGCERVGGFNLPYTECYDPVTGEWKSLAKLPEFTKSEYAVCALRNDILVSGGRINSRDVWMYNSQLNLWIRVASLNKGRWRHKMGVLLGKVYAVGGYDGQSRLSSVECYDSFSNRWTEVAPMKEAVSSPAVASCAGKLFVIGGGPDDETCSDKVQCYDPETDSWLLRANIPIAKRCITAVSLNNLIYVCGGLTKSIFCYDPAEDYWIHVVHTFNKQESCGMSVCNGKIFILGGRGENGEATDTILCYDPSTGIITGVAAMPRPISYHGCVTIHRYNDNGLNDHMISPFLQTADLIWQAAMSGIKRKIEGSDPDYEDISLVRNNKRSKAAEHNGAREAAVQKIESIIREQFSLEMKNKEHEIDVISQRLNEARRMMDKLRACIVANYYANAGTAKPPEHAAKSDPAVLNHPAIRRFLESPSRSSSPLNQGSETPSLAQSESESLPQQGEGTERDGEGAWREDSSRQERRPGRNTGKDTFGVPSSIGVEQRVTYHTTGNEASRLYAKKTIVVGNVSKYIPPDKREENDQSTHKWMVYVRGSRREPSIDHFVKKVWFFLHPSYKPNDLVEVSEPPFHLTRRGWGEFPVRIQIHFKDPRNKRIDIIHQLKLDRTYTGLQTLGAETVVDVELHRNSLGEDYIPQPSSSKVTHRAASPMSTTSQTQSYGRSSSPISHDPSVDKGFIKAEMARSTGGHSSSLAAGERTPTRPKVGDRITLGSHGNSAFQPITASCKIVPQGQPPSPAESPGKSFQPITMSCKIVSGSPISTPSHSPLPRTPTTSTPVHSKQSSSSVLNNPYIIVDKPGQVIGMASSSAASTGSPSAKQSTAQGTRSPAPKVHTGTFLSSGVKMLGIPVSSTLQSAVKQVAISSGQILVAKGNPSVSKVVGGKQVLAQGVAKAIVSGASGISGQQAAAKAAGGSSGKSGVMATLQLPANNLANLANLPPGTKLYLTTNSKNPSGKGKLLLIPQGAILRASSASQQSQSSSSAGAGGSQTSSSSSSSSSSLPSNLSYTSYILKQTPQGTFLVGQPAQGSGKQGGSSAAGHAASSPTTVTQQAIRVTAGQKAAILAQVVGGSQGAQVKLSDGSVKTAADGGKPASQHHSLLVAANQAAVISAAKSASAAAGGSLSKAAVATLVKGAGSSATMTKSSTGSTGAVVTVAKGIANMPVISMSKGAGVGTVVGVPKSSGTSLVTAASLVSGVAAGGGKTGATLSGMLKIHSGGSSSQQTVLTIPANQLKQLGVGAGSGGLQTILMPVGKVVSKGPVSSTPSSSSSTIPGAAGAGASPSPASQASPSLALPLAQATTVKQEQGADNAAHDLINTEHIETMMQLLTAVVKKFPLIVPDKTEDSHPFCASSTEQYYSWNIGKRRASELQRAVAVKRVVQDVLDRSPRLQALTPPKTREVVQWCRQRGYTPPDLEPQRKNDDESIEDILTQIDNEPECPSTLSSCEELMLRLEQMQALLKTEPEEADDEIVDIVTVTPPCQKLKVKEEEQEADVEPKFFLGPCVSAQFVSEAAQQIGVTFQPVEVEKNVFAPVVEAMILKATEQFASDILREALAGAYAKSPQNRAPREITAMNIHQAVSSIPTCDFLTNTHMGYLSKDN</sequence>
<reference evidence="1" key="1">
    <citation type="submission" date="2022-04" db="EMBL/GenBank/DDBJ databases">
        <title>Jade perch genome.</title>
        <authorList>
            <person name="Chao B."/>
        </authorList>
    </citation>
    <scope>NUCLEOTIDE SEQUENCE</scope>
    <source>
        <strain evidence="1">CB-2022</strain>
    </source>
</reference>
<evidence type="ECO:0000313" key="2">
    <source>
        <dbReference type="Proteomes" id="UP000831701"/>
    </source>
</evidence>
<protein>
    <submittedName>
        <fullName evidence="1">Uncharacterized protein</fullName>
    </submittedName>
</protein>
<dbReference type="Proteomes" id="UP000831701">
    <property type="component" value="Chromosome 3"/>
</dbReference>
<proteinExistence type="predicted"/>
<name>A0ACB8X3M8_9TELE</name>
<evidence type="ECO:0000313" key="1">
    <source>
        <dbReference type="EMBL" id="KAI3374349.1"/>
    </source>
</evidence>
<comment type="caution">
    <text evidence="1">The sequence shown here is derived from an EMBL/GenBank/DDBJ whole genome shotgun (WGS) entry which is preliminary data.</text>
</comment>
<dbReference type="EMBL" id="CM041533">
    <property type="protein sequence ID" value="KAI3374349.1"/>
    <property type="molecule type" value="Genomic_DNA"/>
</dbReference>